<gene>
    <name evidence="2" type="ORF">SAMN04487861_11168</name>
</gene>
<reference evidence="2 3" key="1">
    <citation type="submission" date="2016-10" db="EMBL/GenBank/DDBJ databases">
        <authorList>
            <person name="de Groot N.N."/>
        </authorList>
    </citation>
    <scope>NUCLEOTIDE SEQUENCE [LARGE SCALE GENOMIC DNA]</scope>
    <source>
        <strain evidence="2 3">Z108</strain>
    </source>
</reference>
<proteinExistence type="predicted"/>
<evidence type="ECO:0000313" key="2">
    <source>
        <dbReference type="EMBL" id="SFI01703.1"/>
    </source>
</evidence>
<accession>A0A1I3ES27</accession>
<dbReference type="AlphaFoldDB" id="A0A1I3ES27"/>
<sequence length="215" mass="24064">MYYDEETKVYQDDKGIFIHRKRLDDTGKYVYAGDTPVCRFALDEQWAILVRCEIQENCFTIQLLKGQEVHHTAQAETLDTLNDFLIPWCVHAYYNQKVLEARQQYHGFFVGIEEANDGMVFFTACLIIIVIGNYFGGLVGVLIGIALAIAIMNVVGSRVIKYSEAAGYYRAKAENVARRYDLNGAKDDAQQAAVMDANPAQPAEDAAAESSAEEN</sequence>
<dbReference type="RefSeq" id="WP_143092138.1">
    <property type="nucleotide sequence ID" value="NZ_FOQK01000011.1"/>
</dbReference>
<evidence type="ECO:0000313" key="3">
    <source>
        <dbReference type="Proteomes" id="UP000183639"/>
    </source>
</evidence>
<name>A0A1I3ES27_SELRU</name>
<feature type="region of interest" description="Disordered" evidence="1">
    <location>
        <begin position="188"/>
        <end position="215"/>
    </location>
</feature>
<dbReference type="OrthoDB" id="1665288at2"/>
<dbReference type="Proteomes" id="UP000183639">
    <property type="component" value="Unassembled WGS sequence"/>
</dbReference>
<protein>
    <submittedName>
        <fullName evidence="2">Uncharacterized protein</fullName>
    </submittedName>
</protein>
<evidence type="ECO:0000256" key="1">
    <source>
        <dbReference type="SAM" id="MobiDB-lite"/>
    </source>
</evidence>
<organism evidence="2 3">
    <name type="scientific">Selenomonas ruminantium</name>
    <dbReference type="NCBI Taxonomy" id="971"/>
    <lineage>
        <taxon>Bacteria</taxon>
        <taxon>Bacillati</taxon>
        <taxon>Bacillota</taxon>
        <taxon>Negativicutes</taxon>
        <taxon>Selenomonadales</taxon>
        <taxon>Selenomonadaceae</taxon>
        <taxon>Selenomonas</taxon>
    </lineage>
</organism>
<feature type="compositionally biased region" description="Low complexity" evidence="1">
    <location>
        <begin position="196"/>
        <end position="215"/>
    </location>
</feature>
<dbReference type="EMBL" id="FOQK01000011">
    <property type="protein sequence ID" value="SFI01703.1"/>
    <property type="molecule type" value="Genomic_DNA"/>
</dbReference>